<sequence length="170" mass="18582">MQEKSATMEYKSTENKQFLPFIPPPSPTSVISSTIVDNPSPPASPAVSMAHLTIIKNSSPPTLHAKSDINVDLQDVLAAAESAERAAASARSAARLAQLRSSELEKTKKDDEVYDAPCRSDAHTPMLPRHSHLNDASSSRESEGVPSRRSPQYNQIGSCIRFQTFHHMMI</sequence>
<dbReference type="EMBL" id="BAABME010000139">
    <property type="protein sequence ID" value="GAA0140010.1"/>
    <property type="molecule type" value="Genomic_DNA"/>
</dbReference>
<keyword evidence="3" id="KW-1185">Reference proteome</keyword>
<gene>
    <name evidence="2" type="ORF">LIER_01438</name>
</gene>
<name>A0AAV3NL03_LITER</name>
<protein>
    <submittedName>
        <fullName evidence="2">Uncharacterized protein</fullName>
    </submittedName>
</protein>
<reference evidence="2 3" key="1">
    <citation type="submission" date="2024-01" db="EMBL/GenBank/DDBJ databases">
        <title>The complete chloroplast genome sequence of Lithospermum erythrorhizon: insights into the phylogenetic relationship among Boraginaceae species and the maternal lineages of purple gromwells.</title>
        <authorList>
            <person name="Okada T."/>
            <person name="Watanabe K."/>
        </authorList>
    </citation>
    <scope>NUCLEOTIDE SEQUENCE [LARGE SCALE GENOMIC DNA]</scope>
</reference>
<feature type="compositionally biased region" description="Basic and acidic residues" evidence="1">
    <location>
        <begin position="102"/>
        <end position="111"/>
    </location>
</feature>
<proteinExistence type="predicted"/>
<dbReference type="AlphaFoldDB" id="A0AAV3NL03"/>
<evidence type="ECO:0000313" key="3">
    <source>
        <dbReference type="Proteomes" id="UP001454036"/>
    </source>
</evidence>
<dbReference type="Proteomes" id="UP001454036">
    <property type="component" value="Unassembled WGS sequence"/>
</dbReference>
<organism evidence="2 3">
    <name type="scientific">Lithospermum erythrorhizon</name>
    <name type="common">Purple gromwell</name>
    <name type="synonym">Lithospermum officinale var. erythrorhizon</name>
    <dbReference type="NCBI Taxonomy" id="34254"/>
    <lineage>
        <taxon>Eukaryota</taxon>
        <taxon>Viridiplantae</taxon>
        <taxon>Streptophyta</taxon>
        <taxon>Embryophyta</taxon>
        <taxon>Tracheophyta</taxon>
        <taxon>Spermatophyta</taxon>
        <taxon>Magnoliopsida</taxon>
        <taxon>eudicotyledons</taxon>
        <taxon>Gunneridae</taxon>
        <taxon>Pentapetalae</taxon>
        <taxon>asterids</taxon>
        <taxon>lamiids</taxon>
        <taxon>Boraginales</taxon>
        <taxon>Boraginaceae</taxon>
        <taxon>Boraginoideae</taxon>
        <taxon>Lithospermeae</taxon>
        <taxon>Lithospermum</taxon>
    </lineage>
</organism>
<feature type="region of interest" description="Disordered" evidence="1">
    <location>
        <begin position="1"/>
        <end position="25"/>
    </location>
</feature>
<accession>A0AAV3NL03</accession>
<feature type="region of interest" description="Disordered" evidence="1">
    <location>
        <begin position="100"/>
        <end position="152"/>
    </location>
</feature>
<evidence type="ECO:0000313" key="2">
    <source>
        <dbReference type="EMBL" id="GAA0140010.1"/>
    </source>
</evidence>
<evidence type="ECO:0000256" key="1">
    <source>
        <dbReference type="SAM" id="MobiDB-lite"/>
    </source>
</evidence>
<comment type="caution">
    <text evidence="2">The sequence shown here is derived from an EMBL/GenBank/DDBJ whole genome shotgun (WGS) entry which is preliminary data.</text>
</comment>